<reference evidence="1" key="1">
    <citation type="journal article" date="2015" name="Nature">
        <title>Complex archaea that bridge the gap between prokaryotes and eukaryotes.</title>
        <authorList>
            <person name="Spang A."/>
            <person name="Saw J.H."/>
            <person name="Jorgensen S.L."/>
            <person name="Zaremba-Niedzwiedzka K."/>
            <person name="Martijn J."/>
            <person name="Lind A.E."/>
            <person name="van Eijk R."/>
            <person name="Schleper C."/>
            <person name="Guy L."/>
            <person name="Ettema T.J."/>
        </authorList>
    </citation>
    <scope>NUCLEOTIDE SEQUENCE</scope>
</reference>
<gene>
    <name evidence="1" type="ORF">LCGC14_0955570</name>
</gene>
<sequence>MEQLDYSEEITKKIEDIKSKVLSGDISLLDIELVPIFNSLKNTLSTYNINKYSTTYKKVFRLLIQKFEELKFLLTQLDNEEIFLNYLNTNPEDLEIYQLFEGCWKKPFNIESLSLRFLESSKDKLCTEKRAFPIITLVDKIELKENFLLEVPKQKFTEKMMDFFNSIKDKLPCSYDEIFEEDKVQVKIFEKFVYLLHLLQLGKIKYQKESNFLYL</sequence>
<organism evidence="1">
    <name type="scientific">marine sediment metagenome</name>
    <dbReference type="NCBI Taxonomy" id="412755"/>
    <lineage>
        <taxon>unclassified sequences</taxon>
        <taxon>metagenomes</taxon>
        <taxon>ecological metagenomes</taxon>
    </lineage>
</organism>
<evidence type="ECO:0000313" key="1">
    <source>
        <dbReference type="EMBL" id="KKN18448.1"/>
    </source>
</evidence>
<proteinExistence type="predicted"/>
<name>A0A0F9RME3_9ZZZZ</name>
<accession>A0A0F9RME3</accession>
<comment type="caution">
    <text evidence="1">The sequence shown here is derived from an EMBL/GenBank/DDBJ whole genome shotgun (WGS) entry which is preliminary data.</text>
</comment>
<dbReference type="AlphaFoldDB" id="A0A0F9RME3"/>
<dbReference type="EMBL" id="LAZR01003425">
    <property type="protein sequence ID" value="KKN18448.1"/>
    <property type="molecule type" value="Genomic_DNA"/>
</dbReference>
<protein>
    <submittedName>
        <fullName evidence="1">Uncharacterized protein</fullName>
    </submittedName>
</protein>